<keyword evidence="1" id="KW-0150">Chloroplast</keyword>
<evidence type="ECO:0000313" key="1">
    <source>
        <dbReference type="EMBL" id="AGH27593.1"/>
    </source>
</evidence>
<organism evidence="1">
    <name type="scientific">Pyropia yezoensis</name>
    <name type="common">Susabi-nori</name>
    <name type="synonym">Porphyra yezoensis</name>
    <dbReference type="NCBI Taxonomy" id="2788"/>
    <lineage>
        <taxon>Eukaryota</taxon>
        <taxon>Rhodophyta</taxon>
        <taxon>Bangiophyceae</taxon>
        <taxon>Bangiales</taxon>
        <taxon>Bangiaceae</taxon>
        <taxon>Pyropia</taxon>
    </lineage>
</organism>
<dbReference type="EMBL" id="MK695880">
    <property type="protein sequence ID" value="QFZ66929.1"/>
    <property type="molecule type" value="Genomic_DNA"/>
</dbReference>
<dbReference type="AlphaFoldDB" id="M4QIZ1"/>
<evidence type="ECO:0000313" key="2">
    <source>
        <dbReference type="EMBL" id="QFZ66929.1"/>
    </source>
</evidence>
<gene>
    <name evidence="1" type="primary">ORF33</name>
    <name evidence="1" type="ORF">PyyeCp083</name>
    <name evidence="2" type="ORF">PyyePp083</name>
</gene>
<sequence>MFFTKDFNNYLKLVQYIKLILLILRMSETYIKK</sequence>
<proteinExistence type="predicted"/>
<dbReference type="RefSeq" id="YP_536949.1">
    <property type="nucleotide sequence ID" value="NC_007932.1"/>
</dbReference>
<protein>
    <submittedName>
        <fullName evidence="1">Uncharacterized protein</fullName>
    </submittedName>
</protein>
<geneLocation type="plastid" evidence="1"/>
<dbReference type="EMBL" id="KC517072">
    <property type="protein sequence ID" value="AGH27593.1"/>
    <property type="molecule type" value="Genomic_DNA"/>
</dbReference>
<reference evidence="1" key="1">
    <citation type="journal article" date="2013" name="PLoS ONE">
        <title>Complete Sequence and Analysis of Plastid Genomes of Two Economically Important Red Algae: Pyropia haitanensis and Pyropia yezoensis.</title>
        <authorList>
            <person name="Wang L."/>
            <person name="Mao Y."/>
            <person name="Kong F."/>
            <person name="Li G."/>
            <person name="Ma F."/>
            <person name="Zhang B."/>
            <person name="Sun P."/>
            <person name="Bi G."/>
            <person name="Zhang F."/>
            <person name="Xue H."/>
            <person name="Cao M."/>
        </authorList>
    </citation>
    <scope>NUCLEOTIDE SEQUENCE</scope>
</reference>
<name>M4QIZ1_PYRYE</name>
<accession>M4QIZ1</accession>
<reference evidence="2" key="2">
    <citation type="submission" date="2019-03" db="EMBL/GenBank/DDBJ databases">
        <authorList>
            <person name="Xu K."/>
            <person name="Yu X."/>
            <person name="Mao Y."/>
        </authorList>
    </citation>
    <scope>NUCLEOTIDE SEQUENCE</scope>
    <source>
        <strain evidence="2">RZ-58</strain>
    </source>
</reference>
<keyword evidence="1" id="KW-0934">Plastid</keyword>